<evidence type="ECO:0000313" key="3">
    <source>
        <dbReference type="Proteomes" id="UP000311919"/>
    </source>
</evidence>
<dbReference type="AlphaFoldDB" id="A0A4Z2D0N5"/>
<dbReference type="Proteomes" id="UP000311919">
    <property type="component" value="Unassembled WGS sequence"/>
</dbReference>
<dbReference type="InterPro" id="IPR009060">
    <property type="entry name" value="UBA-like_sf"/>
</dbReference>
<sequence>MDSKLNCKEHKNYGFAENEHTSCLAKMPAATAQQLTIAKILSRPDNDVNIRCYVVQLQELTKCSEDQAITALYDCENNIERAVELVLDTFRGGATEEWHTTVSKRGKTKHSQSVPEPGPEAEAFQRKSAKPKPEKPVENHDKLLGQNGPAPPVSITKGSNSHLEKPKKPSTKKKNIPRTDGVTVERVCVPPQSRDNDLLYNGLKPLERKNRLESEVWDPYADCSEWEGDSIEIVNSNASIAMGLQEVVSLPPELFHDNSHSSEKNLNTECNSNIDAIQNLTKDPDALDAESLFVSAARSKRPPRAFTGNLNVSLFFAPELLPNEKFSWKPTFGSDIHAYKSSPNTSVTISGRNADNTDEPLRAQNDSRTSRASKNPTDCSPNQFSYPQISQHPSDFELKNTSLGVLLEPTTKTDGKVSSIASDYPSRHYDEQMMSKVPLSYPLNHNKQSSMVARSTSDKPNYLEPSLKNYLLDGVTDNINKMSVGENSGQSTSDQFSIQNNSQSSLNSFAHGQNDQHMIPPQVNKIPTSQSTTHVSGHAQSVNNSAQATHLPQGMPHFISQFAPPAYHMFNLPGGSNTAPAIFDLDHLQLLQQQRMLYDMHLQHHAATTAQSLLTANPDSSAAGKPISHNLPNPLSHVTAANTGMRPDMLTTALGHTPQMMTPGHPYFPYPSFVLMNGYPNPFLNQQPNSDNSEVQNPGQCASSITQHQPQMNQTQSYNSLKQLASGVGNYEDLLDVKYGDPSKQVGFKANSNPPNYGSFQSQAMSLDTVSGKLSSVSHSNGSLVQNFSHGNSNSHAQHFPPQFYASVSGSPYMNTVAAAVAAAAAKHGPSNSSTVSTNQSNPNVGVAPNQAGAVAGQNPMHLPGNPSQAMVLGNAGQSLHHHQRAPIPHPQH</sequence>
<feature type="compositionally biased region" description="Polar residues" evidence="1">
    <location>
        <begin position="341"/>
        <end position="354"/>
    </location>
</feature>
<dbReference type="OrthoDB" id="6159137at2759"/>
<feature type="region of interest" description="Disordered" evidence="1">
    <location>
        <begin position="829"/>
        <end position="893"/>
    </location>
</feature>
<dbReference type="Gene3D" id="1.10.8.10">
    <property type="entry name" value="DNA helicase RuvA subunit, C-terminal domain"/>
    <property type="match status" value="1"/>
</dbReference>
<evidence type="ECO:0000313" key="2">
    <source>
        <dbReference type="EMBL" id="TNN10019.1"/>
    </source>
</evidence>
<feature type="region of interest" description="Disordered" evidence="1">
    <location>
        <begin position="687"/>
        <end position="716"/>
    </location>
</feature>
<dbReference type="CDD" id="cd14277">
    <property type="entry name" value="UBA_UBP2_like"/>
    <property type="match status" value="1"/>
</dbReference>
<reference evidence="2 3" key="1">
    <citation type="submission" date="2019-03" db="EMBL/GenBank/DDBJ databases">
        <title>An improved genome assembly of the fluke Schistosoma japonicum.</title>
        <authorList>
            <person name="Hu W."/>
            <person name="Luo F."/>
            <person name="Yin M."/>
            <person name="Mo X."/>
            <person name="Sun C."/>
            <person name="Wu Q."/>
            <person name="Zhu B."/>
            <person name="Xiang M."/>
            <person name="Wang J."/>
            <person name="Wang Y."/>
            <person name="Zhang T."/>
            <person name="Xu B."/>
            <person name="Zheng H."/>
            <person name="Feng Z."/>
        </authorList>
    </citation>
    <scope>NUCLEOTIDE SEQUENCE [LARGE SCALE GENOMIC DNA]</scope>
    <source>
        <strain evidence="2">HuSjv2</strain>
        <tissue evidence="2">Worms</tissue>
    </source>
</reference>
<feature type="compositionally biased region" description="Basic and acidic residues" evidence="1">
    <location>
        <begin position="131"/>
        <end position="143"/>
    </location>
</feature>
<gene>
    <name evidence="2" type="ORF">EWB00_005788</name>
</gene>
<accession>A0A4Z2D0N5</accession>
<organism evidence="2 3">
    <name type="scientific">Schistosoma japonicum</name>
    <name type="common">Blood fluke</name>
    <dbReference type="NCBI Taxonomy" id="6182"/>
    <lineage>
        <taxon>Eukaryota</taxon>
        <taxon>Metazoa</taxon>
        <taxon>Spiralia</taxon>
        <taxon>Lophotrochozoa</taxon>
        <taxon>Platyhelminthes</taxon>
        <taxon>Trematoda</taxon>
        <taxon>Digenea</taxon>
        <taxon>Strigeidida</taxon>
        <taxon>Schistosomatoidea</taxon>
        <taxon>Schistosomatidae</taxon>
        <taxon>Schistosoma</taxon>
    </lineage>
</organism>
<feature type="compositionally biased region" description="Low complexity" evidence="1">
    <location>
        <begin position="493"/>
        <end position="508"/>
    </location>
</feature>
<feature type="region of interest" description="Disordered" evidence="1">
    <location>
        <begin position="98"/>
        <end position="179"/>
    </location>
</feature>
<feature type="compositionally biased region" description="Polar residues" evidence="1">
    <location>
        <begin position="364"/>
        <end position="383"/>
    </location>
</feature>
<name>A0A4Z2D0N5_SCHJA</name>
<keyword evidence="3" id="KW-1185">Reference proteome</keyword>
<feature type="compositionally biased region" description="Low complexity" evidence="1">
    <location>
        <begin position="829"/>
        <end position="845"/>
    </location>
</feature>
<feature type="region of interest" description="Disordered" evidence="1">
    <location>
        <begin position="485"/>
        <end position="516"/>
    </location>
</feature>
<protein>
    <submittedName>
        <fullName evidence="2">Lingerer isoform X1</fullName>
    </submittedName>
</protein>
<evidence type="ECO:0000256" key="1">
    <source>
        <dbReference type="SAM" id="MobiDB-lite"/>
    </source>
</evidence>
<feature type="region of interest" description="Disordered" evidence="1">
    <location>
        <begin position="339"/>
        <end position="383"/>
    </location>
</feature>
<dbReference type="EMBL" id="SKCS01000378">
    <property type="protein sequence ID" value="TNN10019.1"/>
    <property type="molecule type" value="Genomic_DNA"/>
</dbReference>
<proteinExistence type="predicted"/>
<dbReference type="STRING" id="6182.A0A4Z2D0N5"/>
<comment type="caution">
    <text evidence="2">The sequence shown here is derived from an EMBL/GenBank/DDBJ whole genome shotgun (WGS) entry which is preliminary data.</text>
</comment>
<dbReference type="SUPFAM" id="SSF46934">
    <property type="entry name" value="UBA-like"/>
    <property type="match status" value="1"/>
</dbReference>